<dbReference type="GO" id="GO:0004664">
    <property type="term" value="F:prephenate dehydratase activity"/>
    <property type="evidence" value="ECO:0007669"/>
    <property type="project" value="InterPro"/>
</dbReference>
<evidence type="ECO:0000256" key="3">
    <source>
        <dbReference type="ARBA" id="ARBA00023222"/>
    </source>
</evidence>
<name>A0AAV0AYQ3_PHAPC</name>
<sequence>MNNLDDDSLSKNSSNNPALVSFLGPLGTYSHEAALCQFGGPKFKLVAYSTIKEALHALLLPKSQPTRPVWSIVPIENSYFGPVIETLETLAEPQIINHTIVLPKRLVLKISHCLVGHRNKTALSSDLLSPNSNQNQEFFKYIASHEQALGQCKNYISKHYPNIKQILTSSTAEGAILASKDLNGKTLAICSPSCAKLLGDSLEVMDHDIQDAENENLTTFVIVQSKNL</sequence>
<evidence type="ECO:0000256" key="4">
    <source>
        <dbReference type="ARBA" id="ARBA00023239"/>
    </source>
</evidence>
<evidence type="ECO:0000259" key="6">
    <source>
        <dbReference type="PROSITE" id="PS51171"/>
    </source>
</evidence>
<dbReference type="PANTHER" id="PTHR21022:SF19">
    <property type="entry name" value="PREPHENATE DEHYDRATASE-RELATED"/>
    <property type="match status" value="1"/>
</dbReference>
<dbReference type="CDD" id="cd13532">
    <property type="entry name" value="PBP2_PDT_like"/>
    <property type="match status" value="1"/>
</dbReference>
<dbReference type="Pfam" id="PF00800">
    <property type="entry name" value="PDT"/>
    <property type="match status" value="1"/>
</dbReference>
<keyword evidence="2" id="KW-0057">Aromatic amino acid biosynthesis</keyword>
<dbReference type="PROSITE" id="PS51171">
    <property type="entry name" value="PREPHENATE_DEHYDR_3"/>
    <property type="match status" value="1"/>
</dbReference>
<keyword evidence="8" id="KW-1185">Reference proteome</keyword>
<keyword evidence="4" id="KW-0456">Lyase</keyword>
<keyword evidence="3" id="KW-0584">Phenylalanine biosynthesis</keyword>
<proteinExistence type="predicted"/>
<dbReference type="EMBL" id="CALTRL010002383">
    <property type="protein sequence ID" value="CAH7675599.1"/>
    <property type="molecule type" value="Genomic_DNA"/>
</dbReference>
<evidence type="ECO:0000313" key="7">
    <source>
        <dbReference type="EMBL" id="CAH7675599.1"/>
    </source>
</evidence>
<dbReference type="PANTHER" id="PTHR21022">
    <property type="entry name" value="PREPHENATE DEHYDRATASE P PROTEIN"/>
    <property type="match status" value="1"/>
</dbReference>
<keyword evidence="1" id="KW-0028">Amino-acid biosynthesis</keyword>
<evidence type="ECO:0000313" key="8">
    <source>
        <dbReference type="Proteomes" id="UP001153365"/>
    </source>
</evidence>
<feature type="domain" description="Prephenate dehydratase" evidence="6">
    <location>
        <begin position="19"/>
        <end position="224"/>
    </location>
</feature>
<dbReference type="InterPro" id="IPR001086">
    <property type="entry name" value="Preph_deHydtase"/>
</dbReference>
<accession>A0AAV0AYQ3</accession>
<gene>
    <name evidence="7" type="ORF">PPACK8108_LOCUS10631</name>
</gene>
<evidence type="ECO:0000256" key="1">
    <source>
        <dbReference type="ARBA" id="ARBA00022605"/>
    </source>
</evidence>
<dbReference type="Proteomes" id="UP001153365">
    <property type="component" value="Unassembled WGS sequence"/>
</dbReference>
<comment type="pathway">
    <text evidence="5">Amino-acid biosynthesis.</text>
</comment>
<dbReference type="Gene3D" id="3.40.190.10">
    <property type="entry name" value="Periplasmic binding protein-like II"/>
    <property type="match status" value="2"/>
</dbReference>
<comment type="caution">
    <text evidence="7">The sequence shown here is derived from an EMBL/GenBank/DDBJ whole genome shotgun (WGS) entry which is preliminary data.</text>
</comment>
<dbReference type="GO" id="GO:0009094">
    <property type="term" value="P:L-phenylalanine biosynthetic process"/>
    <property type="evidence" value="ECO:0007669"/>
    <property type="project" value="UniProtKB-KW"/>
</dbReference>
<evidence type="ECO:0000256" key="5">
    <source>
        <dbReference type="ARBA" id="ARBA00029440"/>
    </source>
</evidence>
<dbReference type="GO" id="GO:0005737">
    <property type="term" value="C:cytoplasm"/>
    <property type="evidence" value="ECO:0007669"/>
    <property type="project" value="TreeGrafter"/>
</dbReference>
<dbReference type="SUPFAM" id="SSF53850">
    <property type="entry name" value="Periplasmic binding protein-like II"/>
    <property type="match status" value="1"/>
</dbReference>
<reference evidence="7" key="1">
    <citation type="submission" date="2022-06" db="EMBL/GenBank/DDBJ databases">
        <authorList>
            <consortium name="SYNGENTA / RWTH Aachen University"/>
        </authorList>
    </citation>
    <scope>NUCLEOTIDE SEQUENCE</scope>
</reference>
<dbReference type="AlphaFoldDB" id="A0AAV0AYQ3"/>
<protein>
    <submittedName>
        <fullName evidence="7">Prephenate dehydratase</fullName>
    </submittedName>
</protein>
<organism evidence="7 8">
    <name type="scientific">Phakopsora pachyrhizi</name>
    <name type="common">Asian soybean rust disease fungus</name>
    <dbReference type="NCBI Taxonomy" id="170000"/>
    <lineage>
        <taxon>Eukaryota</taxon>
        <taxon>Fungi</taxon>
        <taxon>Dikarya</taxon>
        <taxon>Basidiomycota</taxon>
        <taxon>Pucciniomycotina</taxon>
        <taxon>Pucciniomycetes</taxon>
        <taxon>Pucciniales</taxon>
        <taxon>Phakopsoraceae</taxon>
        <taxon>Phakopsora</taxon>
    </lineage>
</organism>
<evidence type="ECO:0000256" key="2">
    <source>
        <dbReference type="ARBA" id="ARBA00023141"/>
    </source>
</evidence>